<feature type="compositionally biased region" description="Low complexity" evidence="4">
    <location>
        <begin position="668"/>
        <end position="679"/>
    </location>
</feature>
<dbReference type="InterPro" id="IPR047252">
    <property type="entry name" value="TP53BP1-like"/>
</dbReference>
<feature type="compositionally biased region" description="Low complexity" evidence="4">
    <location>
        <begin position="148"/>
        <end position="157"/>
    </location>
</feature>
<feature type="domain" description="BRCT" evidence="5">
    <location>
        <begin position="1401"/>
        <end position="1499"/>
    </location>
</feature>
<dbReference type="Gene3D" id="3.40.50.10190">
    <property type="entry name" value="BRCT domain"/>
    <property type="match status" value="2"/>
</dbReference>
<feature type="compositionally biased region" description="Low complexity" evidence="4">
    <location>
        <begin position="760"/>
        <end position="780"/>
    </location>
</feature>
<feature type="compositionally biased region" description="Polar residues" evidence="4">
    <location>
        <begin position="98"/>
        <end position="116"/>
    </location>
</feature>
<feature type="compositionally biased region" description="Low complexity" evidence="4">
    <location>
        <begin position="229"/>
        <end position="241"/>
    </location>
</feature>
<feature type="compositionally biased region" description="Polar residues" evidence="4">
    <location>
        <begin position="637"/>
        <end position="646"/>
    </location>
</feature>
<dbReference type="GO" id="GO:0045944">
    <property type="term" value="P:positive regulation of transcription by RNA polymerase II"/>
    <property type="evidence" value="ECO:0007669"/>
    <property type="project" value="TreeGrafter"/>
</dbReference>
<name>A0A1Y2DHC6_9BASI</name>
<dbReference type="SMART" id="SM00292">
    <property type="entry name" value="BRCT"/>
    <property type="match status" value="2"/>
</dbReference>
<evidence type="ECO:0000256" key="2">
    <source>
        <dbReference type="ARBA" id="ARBA00022763"/>
    </source>
</evidence>
<feature type="region of interest" description="Disordered" evidence="4">
    <location>
        <begin position="634"/>
        <end position="1026"/>
    </location>
</feature>
<dbReference type="GO" id="GO:0005634">
    <property type="term" value="C:nucleus"/>
    <property type="evidence" value="ECO:0007669"/>
    <property type="project" value="UniProtKB-SubCell"/>
</dbReference>
<keyword evidence="3" id="KW-0539">Nucleus</keyword>
<evidence type="ECO:0000313" key="7">
    <source>
        <dbReference type="Proteomes" id="UP000193467"/>
    </source>
</evidence>
<feature type="compositionally biased region" description="Basic and acidic residues" evidence="4">
    <location>
        <begin position="465"/>
        <end position="484"/>
    </location>
</feature>
<dbReference type="GO" id="GO:0000077">
    <property type="term" value="P:DNA damage checkpoint signaling"/>
    <property type="evidence" value="ECO:0007669"/>
    <property type="project" value="TreeGrafter"/>
</dbReference>
<dbReference type="PROSITE" id="PS50172">
    <property type="entry name" value="BRCT"/>
    <property type="match status" value="2"/>
</dbReference>
<protein>
    <recommendedName>
        <fullName evidence="5">BRCT domain-containing protein</fullName>
    </recommendedName>
</protein>
<feature type="compositionally biased region" description="Basic and acidic residues" evidence="4">
    <location>
        <begin position="128"/>
        <end position="147"/>
    </location>
</feature>
<feature type="region of interest" description="Disordered" evidence="4">
    <location>
        <begin position="1"/>
        <end position="575"/>
    </location>
</feature>
<feature type="compositionally biased region" description="Polar residues" evidence="4">
    <location>
        <begin position="291"/>
        <end position="311"/>
    </location>
</feature>
<feature type="compositionally biased region" description="Basic and acidic residues" evidence="4">
    <location>
        <begin position="320"/>
        <end position="335"/>
    </location>
</feature>
<comment type="subcellular location">
    <subcellularLocation>
        <location evidence="1">Nucleus</location>
    </subcellularLocation>
</comment>
<dbReference type="InParanoid" id="A0A1Y2DHC6"/>
<feature type="compositionally biased region" description="Basic residues" evidence="4">
    <location>
        <begin position="974"/>
        <end position="994"/>
    </location>
</feature>
<dbReference type="CDD" id="cd17724">
    <property type="entry name" value="BRCT_p53bp1_rpt2"/>
    <property type="match status" value="1"/>
</dbReference>
<proteinExistence type="predicted"/>
<feature type="compositionally biased region" description="Low complexity" evidence="4">
    <location>
        <begin position="528"/>
        <end position="543"/>
    </location>
</feature>
<dbReference type="InterPro" id="IPR001357">
    <property type="entry name" value="BRCT_dom"/>
</dbReference>
<dbReference type="CDD" id="cd17745">
    <property type="entry name" value="BRCT_p53bp1_rpt1"/>
    <property type="match status" value="1"/>
</dbReference>
<feature type="compositionally biased region" description="Pro residues" evidence="4">
    <location>
        <begin position="242"/>
        <end position="252"/>
    </location>
</feature>
<feature type="domain" description="BRCT" evidence="5">
    <location>
        <begin position="1248"/>
        <end position="1366"/>
    </location>
</feature>
<feature type="compositionally biased region" description="Polar residues" evidence="4">
    <location>
        <begin position="338"/>
        <end position="349"/>
    </location>
</feature>
<feature type="compositionally biased region" description="Polar residues" evidence="4">
    <location>
        <begin position="257"/>
        <end position="271"/>
    </location>
</feature>
<evidence type="ECO:0000259" key="5">
    <source>
        <dbReference type="PROSITE" id="PS50172"/>
    </source>
</evidence>
<evidence type="ECO:0000313" key="6">
    <source>
        <dbReference type="EMBL" id="ORY58659.1"/>
    </source>
</evidence>
<feature type="compositionally biased region" description="Low complexity" evidence="4">
    <location>
        <begin position="689"/>
        <end position="701"/>
    </location>
</feature>
<sequence length="1502" mass="160097">MTELVPNTPSQPDQASTQRSFIESADRSYGDSYLHDMLQGPINATQSSSPAPARPTQPLVSSPSGALDDIEDPDISRVPESQQSPQAHSPPQERRHSLSQPNFEVSGNLGETQVQSLGRDISFAPYRFRQEGSKAPSNKEHEQEHSAAGDGDTTAGGEQSRVEEEEDGELSMDLTRAAGGIQAGEEDVSMVESEGDRSGALEPVEEVNQAGKLGADIDSRKENSPSNPSAPTQPEPSAASPAPAPAPLPPLAPRSSRLNVDSGTTGPSSSPAVAMNLLQGRLSPNKRAFQALNNAAPTPSVTTEPASSGDFTGSFLLPEARPEQSTDHSDSRSKSMPELSQDTFGPETSTPAFPGAPLPLPPLTAARTLPDFSRIAKPRKGTAVYQSSDAMAKVAVKTRKKKSEWDTSQETPESLEQSRVGAGAGEDPAGDEEEEEDLPETEVAEESYGAATDDGGGEQSMDIDETVRDEEQMSMDESRVETPRRSAPMEIARTTPATELAAPSAKDEETQESVATSHAFSAPPAHQISPRAASSDADSSIPRLARPFQETPLFGPNLDSSQSQSQSIIGDLDESLGSQRHSMNLTDIGLLSSQADQTQIEVEPTQVEYDIERLPPISGDLSIGSSTRGFSALRNETLGSTISNAHSVPRPGRELRRVPPPPSPVYNAAAIARPPALEASSPDVPLPPTALASAVASSSSRLRPEEQSSSPALNGDSAPSNAASPSLQLSAPSEPHQSSSRAEKPHSISSNGVVPDSEGPTQTSSPQKTTTRPSPSTSKATPRRETLADDVMDIDEVPQPLDSAQGDHRQENLRAPSPAPLAGQEADRNAKAPETAEGKRRKTATSPRKLTPKRNKGKGRAVEPSQDSPDELDLFQPTQPRADAQRPSNDEIDESEPLMETNYDDPPGVNDSKRLSPKKNRPLAASPAAPSVASPARARKRRISEPVIEVEIPAKRRRNASKDDSKAVEAKAPSRVKAKTKTTAGGKKRGKARKATTPPTSSDDEGHLEGGEDEEEQAGPVAGPSRLRFTSVDEVMPDVSRHSVASSEQGGNKSTTSGAKIKLPSAAPFTRIFGLWRDDGWLYPGTIVGVVSGHVKVIFDDESKGKLKFSEIRRCELKRGDYIRYRGDEIDTETQAAVLHRDVRVYRVERGEEGVDVEGILEPTDVVVVSKEELALEQQPEESRRDRLQRLELAAITIAPEHAAQLDDRKPSPADIVAFEGRPQKPIKALSLLKIPAAPALEPIASNKKIGLFSRMAFLLTNTPAKGTDAEKTAFLSLLHEHGATVIDLGHLFTARAGDKEGEATLEFSRNATVKNIDTILLLADRPCTTSKYLVALALGIPCISSRFIESSIHDGARLEWKDFALTSGFLQSLGTYAVGAQIRSIAKPTFDLDSLSTLHAEGGIFSGRSVLVVSKKGKGSSDHIRSLLSILAAAGATTVHFVASPEAASSAAGYDHVVLDDSLKKTTAMAGHSGVGNMTWLKQCLIAGRLLPSAMMKVVEE</sequence>
<dbReference type="OrthoDB" id="129353at2759"/>
<dbReference type="PANTHER" id="PTHR15321">
    <property type="entry name" value="TUMOR SUPPRESSOR P53-BINDING PROTEIN 1"/>
    <property type="match status" value="1"/>
</dbReference>
<evidence type="ECO:0000256" key="1">
    <source>
        <dbReference type="ARBA" id="ARBA00004123"/>
    </source>
</evidence>
<comment type="caution">
    <text evidence="6">The sequence shown here is derived from an EMBL/GenBank/DDBJ whole genome shotgun (WGS) entry which is preliminary data.</text>
</comment>
<dbReference type="GO" id="GO:0042393">
    <property type="term" value="F:histone binding"/>
    <property type="evidence" value="ECO:0007669"/>
    <property type="project" value="TreeGrafter"/>
</dbReference>
<feature type="compositionally biased region" description="Polar residues" evidence="4">
    <location>
        <begin position="1"/>
        <end position="21"/>
    </location>
</feature>
<keyword evidence="7" id="KW-1185">Reference proteome</keyword>
<keyword evidence="2" id="KW-0227">DNA damage</keyword>
<dbReference type="EMBL" id="MCGR01000078">
    <property type="protein sequence ID" value="ORY58659.1"/>
    <property type="molecule type" value="Genomic_DNA"/>
</dbReference>
<accession>A0A1Y2DHC6</accession>
<dbReference type="InterPro" id="IPR047249">
    <property type="entry name" value="BRCT_p53bp1-like_rpt1"/>
</dbReference>
<dbReference type="STRING" id="106004.A0A1Y2DHC6"/>
<dbReference type="Gene3D" id="2.30.30.140">
    <property type="match status" value="1"/>
</dbReference>
<evidence type="ECO:0000256" key="3">
    <source>
        <dbReference type="ARBA" id="ARBA00023242"/>
    </source>
</evidence>
<feature type="compositionally biased region" description="Basic and acidic residues" evidence="4">
    <location>
        <begin position="960"/>
        <end position="969"/>
    </location>
</feature>
<dbReference type="InterPro" id="IPR036420">
    <property type="entry name" value="BRCT_dom_sf"/>
</dbReference>
<feature type="compositionally biased region" description="Basic and acidic residues" evidence="4">
    <location>
        <begin position="825"/>
        <end position="838"/>
    </location>
</feature>
<feature type="compositionally biased region" description="Polar residues" evidence="4">
    <location>
        <begin position="406"/>
        <end position="417"/>
    </location>
</feature>
<dbReference type="InterPro" id="IPR047250">
    <property type="entry name" value="BRCT_p53bp1-like_rpt2"/>
</dbReference>
<feature type="compositionally biased region" description="Low complexity" evidence="4">
    <location>
        <begin position="79"/>
        <end position="90"/>
    </location>
</feature>
<feature type="compositionally biased region" description="Low complexity" evidence="4">
    <location>
        <begin position="717"/>
        <end position="735"/>
    </location>
</feature>
<feature type="compositionally biased region" description="Low complexity" evidence="4">
    <location>
        <begin position="922"/>
        <end position="936"/>
    </location>
</feature>
<gene>
    <name evidence="6" type="ORF">BCR35DRAFT_309384</name>
</gene>
<dbReference type="PANTHER" id="PTHR15321:SF3">
    <property type="entry name" value="TP53-BINDING PROTEIN 1"/>
    <property type="match status" value="1"/>
</dbReference>
<evidence type="ECO:0000256" key="4">
    <source>
        <dbReference type="SAM" id="MobiDB-lite"/>
    </source>
</evidence>
<feature type="compositionally biased region" description="Basic residues" evidence="4">
    <location>
        <begin position="850"/>
        <end position="859"/>
    </location>
</feature>
<organism evidence="6 7">
    <name type="scientific">Leucosporidium creatinivorum</name>
    <dbReference type="NCBI Taxonomy" id="106004"/>
    <lineage>
        <taxon>Eukaryota</taxon>
        <taxon>Fungi</taxon>
        <taxon>Dikarya</taxon>
        <taxon>Basidiomycota</taxon>
        <taxon>Pucciniomycotina</taxon>
        <taxon>Microbotryomycetes</taxon>
        <taxon>Leucosporidiales</taxon>
        <taxon>Leucosporidium</taxon>
    </lineage>
</organism>
<dbReference type="SUPFAM" id="SSF52113">
    <property type="entry name" value="BRCT domain"/>
    <property type="match status" value="2"/>
</dbReference>
<reference evidence="6 7" key="1">
    <citation type="submission" date="2016-07" db="EMBL/GenBank/DDBJ databases">
        <title>Pervasive Adenine N6-methylation of Active Genes in Fungi.</title>
        <authorList>
            <consortium name="DOE Joint Genome Institute"/>
            <person name="Mondo S.J."/>
            <person name="Dannebaum R.O."/>
            <person name="Kuo R.C."/>
            <person name="Labutti K."/>
            <person name="Haridas S."/>
            <person name="Kuo A."/>
            <person name="Salamov A."/>
            <person name="Ahrendt S.R."/>
            <person name="Lipzen A."/>
            <person name="Sullivan W."/>
            <person name="Andreopoulos W.B."/>
            <person name="Clum A."/>
            <person name="Lindquist E."/>
            <person name="Daum C."/>
            <person name="Ramamoorthy G.K."/>
            <person name="Gryganskyi A."/>
            <person name="Culley D."/>
            <person name="Magnuson J.K."/>
            <person name="James T.Y."/>
            <person name="O'Malley M.A."/>
            <person name="Stajich J.E."/>
            <person name="Spatafora J.W."/>
            <person name="Visel A."/>
            <person name="Grigoriev I.V."/>
        </authorList>
    </citation>
    <scope>NUCLEOTIDE SEQUENCE [LARGE SCALE GENOMIC DNA]</scope>
    <source>
        <strain evidence="6 7">62-1032</strain>
    </source>
</reference>
<dbReference type="Proteomes" id="UP000193467">
    <property type="component" value="Unassembled WGS sequence"/>
</dbReference>
<feature type="compositionally biased region" description="Acidic residues" evidence="4">
    <location>
        <begin position="428"/>
        <end position="445"/>
    </location>
</feature>